<dbReference type="PANTHER" id="PTHR30146">
    <property type="entry name" value="LACI-RELATED TRANSCRIPTIONAL REPRESSOR"/>
    <property type="match status" value="1"/>
</dbReference>
<dbReference type="Gene3D" id="3.40.50.2300">
    <property type="match status" value="2"/>
</dbReference>
<evidence type="ECO:0000256" key="3">
    <source>
        <dbReference type="ARBA" id="ARBA00023163"/>
    </source>
</evidence>
<dbReference type="InterPro" id="IPR028082">
    <property type="entry name" value="Peripla_BP_I"/>
</dbReference>
<proteinExistence type="predicted"/>
<dbReference type="EMBL" id="BMJB01000001">
    <property type="protein sequence ID" value="GGA55525.1"/>
    <property type="molecule type" value="Genomic_DNA"/>
</dbReference>
<comment type="caution">
    <text evidence="5">The sequence shown here is derived from an EMBL/GenBank/DDBJ whole genome shotgun (WGS) entry which is preliminary data.</text>
</comment>
<dbReference type="GO" id="GO:0000976">
    <property type="term" value="F:transcription cis-regulatory region binding"/>
    <property type="evidence" value="ECO:0007669"/>
    <property type="project" value="TreeGrafter"/>
</dbReference>
<gene>
    <name evidence="5" type="ORF">GCM10011507_03490</name>
</gene>
<dbReference type="CDD" id="cd01392">
    <property type="entry name" value="HTH_LacI"/>
    <property type="match status" value="1"/>
</dbReference>
<dbReference type="SUPFAM" id="SSF47413">
    <property type="entry name" value="lambda repressor-like DNA-binding domains"/>
    <property type="match status" value="1"/>
</dbReference>
<dbReference type="Gene3D" id="1.10.260.40">
    <property type="entry name" value="lambda repressor-like DNA-binding domains"/>
    <property type="match status" value="1"/>
</dbReference>
<organism evidence="5 6">
    <name type="scientific">Edaphobacter acidisoli</name>
    <dbReference type="NCBI Taxonomy" id="2040573"/>
    <lineage>
        <taxon>Bacteria</taxon>
        <taxon>Pseudomonadati</taxon>
        <taxon>Acidobacteriota</taxon>
        <taxon>Terriglobia</taxon>
        <taxon>Terriglobales</taxon>
        <taxon>Acidobacteriaceae</taxon>
        <taxon>Edaphobacter</taxon>
    </lineage>
</organism>
<protein>
    <submittedName>
        <fullName evidence="5">LacI family transcriptional regulator</fullName>
    </submittedName>
</protein>
<dbReference type="SMART" id="SM00354">
    <property type="entry name" value="HTH_LACI"/>
    <property type="match status" value="1"/>
</dbReference>
<dbReference type="InterPro" id="IPR046335">
    <property type="entry name" value="LacI/GalR-like_sensor"/>
</dbReference>
<name>A0A916RJ20_9BACT</name>
<dbReference type="InterPro" id="IPR000843">
    <property type="entry name" value="HTH_LacI"/>
</dbReference>
<dbReference type="CDD" id="cd06267">
    <property type="entry name" value="PBP1_LacI_sugar_binding-like"/>
    <property type="match status" value="1"/>
</dbReference>
<dbReference type="InterPro" id="IPR010982">
    <property type="entry name" value="Lambda_DNA-bd_dom_sf"/>
</dbReference>
<reference evidence="5" key="1">
    <citation type="journal article" date="2014" name="Int. J. Syst. Evol. Microbiol.">
        <title>Complete genome sequence of Corynebacterium casei LMG S-19264T (=DSM 44701T), isolated from a smear-ripened cheese.</title>
        <authorList>
            <consortium name="US DOE Joint Genome Institute (JGI-PGF)"/>
            <person name="Walter F."/>
            <person name="Albersmeier A."/>
            <person name="Kalinowski J."/>
            <person name="Ruckert C."/>
        </authorList>
    </citation>
    <scope>NUCLEOTIDE SEQUENCE</scope>
    <source>
        <strain evidence="5">CGMCC 1.15447</strain>
    </source>
</reference>
<sequence length="368" mass="40470">MSFKYILGFAWCVFSVIPITQNTSEVNVRKSPTNKRATLEDVARLAGVGAMTVSRTINDHPYVSEETARRVRSAIRQLDYRPNHAARMLTGQLSRSIGLIVPDLADTFFSVVSHAVQETARESGYLVWLAASNYDPSIEAAQVEQMIHHPVDGILLVPVDSKDKYLKTVTAGTTPIVTIDRPIEIAATDSVGVENRAGARVAVEHLIGHGHKKIACVATNTHLVTIKERILGYEECLRHAKLPISKTLRLAGRDDVMPAMTELFSSRNRPDAIFAANNAAAIWVIEALREMKLEMGKHIALAAFDDVDFFALITPPVTAVRQPAPELGRMSARLLLQRIKGEFVSSSVRTVLPVSLVVRESCGCKKKE</sequence>
<evidence type="ECO:0000313" key="5">
    <source>
        <dbReference type="EMBL" id="GGA55525.1"/>
    </source>
</evidence>
<evidence type="ECO:0000313" key="6">
    <source>
        <dbReference type="Proteomes" id="UP000648801"/>
    </source>
</evidence>
<dbReference type="Pfam" id="PF13377">
    <property type="entry name" value="Peripla_BP_3"/>
    <property type="match status" value="1"/>
</dbReference>
<evidence type="ECO:0000256" key="2">
    <source>
        <dbReference type="ARBA" id="ARBA00023125"/>
    </source>
</evidence>
<feature type="domain" description="HTH lacI-type" evidence="4">
    <location>
        <begin position="37"/>
        <end position="91"/>
    </location>
</feature>
<dbReference type="GO" id="GO:0003700">
    <property type="term" value="F:DNA-binding transcription factor activity"/>
    <property type="evidence" value="ECO:0007669"/>
    <property type="project" value="TreeGrafter"/>
</dbReference>
<reference evidence="5" key="2">
    <citation type="submission" date="2020-09" db="EMBL/GenBank/DDBJ databases">
        <authorList>
            <person name="Sun Q."/>
            <person name="Zhou Y."/>
        </authorList>
    </citation>
    <scope>NUCLEOTIDE SEQUENCE</scope>
    <source>
        <strain evidence="5">CGMCC 1.15447</strain>
    </source>
</reference>
<keyword evidence="6" id="KW-1185">Reference proteome</keyword>
<dbReference type="Pfam" id="PF00356">
    <property type="entry name" value="LacI"/>
    <property type="match status" value="1"/>
</dbReference>
<evidence type="ECO:0000256" key="1">
    <source>
        <dbReference type="ARBA" id="ARBA00023015"/>
    </source>
</evidence>
<dbReference type="SUPFAM" id="SSF53822">
    <property type="entry name" value="Periplasmic binding protein-like I"/>
    <property type="match status" value="1"/>
</dbReference>
<keyword evidence="2" id="KW-0238">DNA-binding</keyword>
<dbReference type="AlphaFoldDB" id="A0A916RJ20"/>
<dbReference type="PANTHER" id="PTHR30146:SF109">
    <property type="entry name" value="HTH-TYPE TRANSCRIPTIONAL REGULATOR GALS"/>
    <property type="match status" value="1"/>
</dbReference>
<keyword evidence="3" id="KW-0804">Transcription</keyword>
<keyword evidence="1" id="KW-0805">Transcription regulation</keyword>
<accession>A0A916RJ20</accession>
<dbReference type="Proteomes" id="UP000648801">
    <property type="component" value="Unassembled WGS sequence"/>
</dbReference>
<evidence type="ECO:0000259" key="4">
    <source>
        <dbReference type="PROSITE" id="PS50932"/>
    </source>
</evidence>
<dbReference type="PROSITE" id="PS50932">
    <property type="entry name" value="HTH_LACI_2"/>
    <property type="match status" value="1"/>
</dbReference>